<sequence>MSNEKQLQKEAMHMLKLTSRTFYIPITLLEPTLKKAVASAYLCMRAIDEIEDNEMLDSATKQHLLKETSFLLKNTFDNEAYTQLLAPYKSLLPEVTVRLGDWLAFCPTGIVEKVKESTSTMAEGMALWAKKNWHIKTKEDLNDYTYYVAGLVGVMLSDIWEWRDGTKTDREFAIGYGRGLQTVNILRNIEEDKERGVSFIPYGWDIDDTFQYAENNLALGDEYMKDINSRSILVFCKIPLELAKKTLKALKSGREKMSRTEVEETVDEIRKVNQ</sequence>
<dbReference type="InterPro" id="IPR008949">
    <property type="entry name" value="Isoprenoid_synthase_dom_sf"/>
</dbReference>
<evidence type="ECO:0000313" key="2">
    <source>
        <dbReference type="Proteomes" id="UP000281498"/>
    </source>
</evidence>
<dbReference type="SUPFAM" id="SSF48576">
    <property type="entry name" value="Terpenoid synthases"/>
    <property type="match status" value="1"/>
</dbReference>
<dbReference type="Proteomes" id="UP000281498">
    <property type="component" value="Unassembled WGS sequence"/>
</dbReference>
<dbReference type="GO" id="GO:0051996">
    <property type="term" value="F:squalene synthase [NAD(P)H] activity"/>
    <property type="evidence" value="ECO:0007669"/>
    <property type="project" value="InterPro"/>
</dbReference>
<reference evidence="1 2" key="1">
    <citation type="submission" date="2017-10" db="EMBL/GenBank/DDBJ databases">
        <title>Bacillus sp. nov., a halophilic bacterium isolated from a Keqin Lake.</title>
        <authorList>
            <person name="Wang H."/>
        </authorList>
    </citation>
    <scope>NUCLEOTIDE SEQUENCE [LARGE SCALE GENOMIC DNA]</scope>
    <source>
        <strain evidence="1 2">KCTC 13187</strain>
    </source>
</reference>
<dbReference type="PANTHER" id="PTHR11626">
    <property type="entry name" value="FARNESYL-DIPHOSPHATE FARNESYLTRANSFERASE"/>
    <property type="match status" value="1"/>
</dbReference>
<proteinExistence type="predicted"/>
<dbReference type="EMBL" id="PDOE01000005">
    <property type="protein sequence ID" value="RKL66893.1"/>
    <property type="molecule type" value="Genomic_DNA"/>
</dbReference>
<dbReference type="OrthoDB" id="9787280at2"/>
<comment type="caution">
    <text evidence="1">The sequence shown here is derived from an EMBL/GenBank/DDBJ whole genome shotgun (WGS) entry which is preliminary data.</text>
</comment>
<protein>
    <submittedName>
        <fullName evidence="1">Phytoene/squalene synthase family protein</fullName>
    </submittedName>
</protein>
<dbReference type="PANTHER" id="PTHR11626:SF2">
    <property type="entry name" value="SQUALENE SYNTHASE"/>
    <property type="match status" value="1"/>
</dbReference>
<dbReference type="Pfam" id="PF00494">
    <property type="entry name" value="SQS_PSY"/>
    <property type="match status" value="1"/>
</dbReference>
<gene>
    <name evidence="1" type="ORF">CR203_13775</name>
</gene>
<organism evidence="1 2">
    <name type="scientific">Salipaludibacillus neizhouensis</name>
    <dbReference type="NCBI Taxonomy" id="885475"/>
    <lineage>
        <taxon>Bacteria</taxon>
        <taxon>Bacillati</taxon>
        <taxon>Bacillota</taxon>
        <taxon>Bacilli</taxon>
        <taxon>Bacillales</taxon>
        <taxon>Bacillaceae</taxon>
    </lineage>
</organism>
<dbReference type="Gene3D" id="1.10.600.10">
    <property type="entry name" value="Farnesyl Diphosphate Synthase"/>
    <property type="match status" value="1"/>
</dbReference>
<dbReference type="GO" id="GO:0045338">
    <property type="term" value="P:farnesyl diphosphate metabolic process"/>
    <property type="evidence" value="ECO:0007669"/>
    <property type="project" value="InterPro"/>
</dbReference>
<evidence type="ECO:0000313" key="1">
    <source>
        <dbReference type="EMBL" id="RKL66893.1"/>
    </source>
</evidence>
<dbReference type="AlphaFoldDB" id="A0A3A9KBE1"/>
<dbReference type="InterPro" id="IPR044844">
    <property type="entry name" value="Trans_IPPS_euk-type"/>
</dbReference>
<name>A0A3A9KBE1_9BACI</name>
<accession>A0A3A9KBE1</accession>
<keyword evidence="2" id="KW-1185">Reference proteome</keyword>
<dbReference type="InterPro" id="IPR002060">
    <property type="entry name" value="Squ/phyt_synthse"/>
</dbReference>
<dbReference type="RefSeq" id="WP_110934688.1">
    <property type="nucleotide sequence ID" value="NZ_KZ614146.1"/>
</dbReference>